<dbReference type="Proteomes" id="UP000093366">
    <property type="component" value="Unassembled WGS sequence"/>
</dbReference>
<gene>
    <name evidence="1" type="ORF">A7985_11315</name>
</gene>
<comment type="caution">
    <text evidence="1">The sequence shown here is derived from an EMBL/GenBank/DDBJ whole genome shotgun (WGS) entry which is preliminary data.</text>
</comment>
<sequence length="60" mass="6814">MVHSTSNPMAIVHIRMKVTFSLFFDQKSAELKRNLSKSFLIRLDSGIRGVNECAHPPPFL</sequence>
<proteinExistence type="predicted"/>
<evidence type="ECO:0000313" key="2">
    <source>
        <dbReference type="Proteomes" id="UP000093366"/>
    </source>
</evidence>
<accession>A0A1C0TQK0</accession>
<evidence type="ECO:0000313" key="1">
    <source>
        <dbReference type="EMBL" id="OCQ21211.1"/>
    </source>
</evidence>
<dbReference type="EMBL" id="MAUJ01000003">
    <property type="protein sequence ID" value="OCQ21211.1"/>
    <property type="molecule type" value="Genomic_DNA"/>
</dbReference>
<dbReference type="AlphaFoldDB" id="A0A1C0TQK0"/>
<protein>
    <submittedName>
        <fullName evidence="1">Uncharacterized protein</fullName>
    </submittedName>
</protein>
<reference evidence="2" key="1">
    <citation type="submission" date="2016-07" db="EMBL/GenBank/DDBJ databases">
        <authorList>
            <person name="Florea S."/>
            <person name="Webb J.S."/>
            <person name="Jaromczyk J."/>
            <person name="Schardl C.L."/>
        </authorList>
    </citation>
    <scope>NUCLEOTIDE SEQUENCE [LARGE SCALE GENOMIC DNA]</scope>
    <source>
        <strain evidence="2">IPB1</strain>
    </source>
</reference>
<organism evidence="1 2">
    <name type="scientific">Pseudoalteromonas luteoviolacea</name>
    <dbReference type="NCBI Taxonomy" id="43657"/>
    <lineage>
        <taxon>Bacteria</taxon>
        <taxon>Pseudomonadati</taxon>
        <taxon>Pseudomonadota</taxon>
        <taxon>Gammaproteobacteria</taxon>
        <taxon>Alteromonadales</taxon>
        <taxon>Pseudoalteromonadaceae</taxon>
        <taxon>Pseudoalteromonas</taxon>
    </lineage>
</organism>
<name>A0A1C0TQK0_9GAMM</name>